<accession>A0A654IFH6</accession>
<evidence type="ECO:0000313" key="1">
    <source>
        <dbReference type="EMBL" id="VZR75683.1"/>
    </source>
</evidence>
<organism evidence="1">
    <name type="scientific">Mycoplasma feriruminatoris</name>
    <dbReference type="NCBI Taxonomy" id="1179777"/>
    <lineage>
        <taxon>Bacteria</taxon>
        <taxon>Bacillati</taxon>
        <taxon>Mycoplasmatota</taxon>
        <taxon>Mollicutes</taxon>
        <taxon>Mycoplasmataceae</taxon>
        <taxon>Mycoplasma</taxon>
    </lineage>
</organism>
<protein>
    <submittedName>
        <fullName evidence="1">Uncharacterized protein</fullName>
    </submittedName>
</protein>
<name>A0A654IFH6_9MOLU</name>
<gene>
    <name evidence="1" type="ORF">MF5294_00715</name>
</gene>
<sequence length="265" mass="31813">MNHIEFYKSLKTKEEVFNELQKSKYSEFEKEFEELDQTHKDVANTSYNFSNKELGKVFLEFAKNNIHNNMYAKLKENFAMYLNKTTDNKFVFDIKAIEQSFVNKDEDYIQDMFKIKARMQLSKIIYDARKEEVKNLKTRANSYYVSYLKFLNDFAYKYKKKFISITYNIAKRKVQELRLLFSTNDYTFHIKSHNKNATTFLEEKNAVGKKIKQQLNEIKNLDPIQKAQRTSEIYKQGIDYNYDWEVASLNAKAKEKFLIKKMKLM</sequence>
<dbReference type="EMBL" id="LR739233">
    <property type="protein sequence ID" value="VZR75683.1"/>
    <property type="molecule type" value="Genomic_DNA"/>
</dbReference>
<dbReference type="AlphaFoldDB" id="A0A654IFH6"/>
<reference evidence="1" key="1">
    <citation type="submission" date="2019-11" db="EMBL/GenBank/DDBJ databases">
        <authorList>
            <person name="Falquet L."/>
            <person name="Falquet L."/>
        </authorList>
    </citation>
    <scope>NUCLEOTIDE SEQUENCE</scope>
    <source>
        <strain evidence="1">G1705</strain>
    </source>
</reference>
<proteinExistence type="predicted"/>